<accession>A0A498H1D9</accession>
<evidence type="ECO:0000313" key="2">
    <source>
        <dbReference type="Proteomes" id="UP000290932"/>
    </source>
</evidence>
<evidence type="ECO:0008006" key="3">
    <source>
        <dbReference type="Google" id="ProtNLM"/>
    </source>
</evidence>
<dbReference type="InterPro" id="IPR038396">
    <property type="entry name" value="SpoIIAA-like_sf"/>
</dbReference>
<sequence length="119" mass="13124">MAGSSGRIIGFRISGTLTAEEARAILVPELHRAIETYHHIHLLLHLDGFKGMTSGAIYEELKSSPEVKHIKRIAIVSDAGTGVLGVRLFGAVLLPTDTRVEYFRSDNLQAAWDWLQEGK</sequence>
<dbReference type="Pfam" id="PF11964">
    <property type="entry name" value="SpoIIAA-like"/>
    <property type="match status" value="1"/>
</dbReference>
<protein>
    <recommendedName>
        <fullName evidence="3">STAS/SEC14 domain-containing protein</fullName>
    </recommendedName>
</protein>
<keyword evidence="2" id="KW-1185">Reference proteome</keyword>
<dbReference type="InterPro" id="IPR036513">
    <property type="entry name" value="STAS_dom_sf"/>
</dbReference>
<dbReference type="AlphaFoldDB" id="A0A498H1D9"/>
<name>A0A498H1D9_9EURY</name>
<comment type="caution">
    <text evidence="1">The sequence shown here is derived from an EMBL/GenBank/DDBJ whole genome shotgun (WGS) entry which is preliminary data.</text>
</comment>
<proteinExistence type="predicted"/>
<dbReference type="Proteomes" id="UP000290932">
    <property type="component" value="Unassembled WGS sequence"/>
</dbReference>
<dbReference type="Gene3D" id="3.40.50.10600">
    <property type="entry name" value="SpoIIaa-like domains"/>
    <property type="match status" value="1"/>
</dbReference>
<dbReference type="InterPro" id="IPR021866">
    <property type="entry name" value="SpoIIAA-like"/>
</dbReference>
<dbReference type="EMBL" id="LHQS01000001">
    <property type="protein sequence ID" value="RXE56749.1"/>
    <property type="molecule type" value="Genomic_DNA"/>
</dbReference>
<organism evidence="1 2">
    <name type="scientific">Methanoculleus taiwanensis</name>
    <dbReference type="NCBI Taxonomy" id="1550565"/>
    <lineage>
        <taxon>Archaea</taxon>
        <taxon>Methanobacteriati</taxon>
        <taxon>Methanobacteriota</taxon>
        <taxon>Stenosarchaea group</taxon>
        <taxon>Methanomicrobia</taxon>
        <taxon>Methanomicrobiales</taxon>
        <taxon>Methanomicrobiaceae</taxon>
        <taxon>Methanoculleus</taxon>
    </lineage>
</organism>
<evidence type="ECO:0000313" key="1">
    <source>
        <dbReference type="EMBL" id="RXE56749.1"/>
    </source>
</evidence>
<reference evidence="1 2" key="1">
    <citation type="journal article" date="2015" name="Int. J. Syst. Evol. Microbiol.">
        <title>Methanoculleus taiwanensis sp. nov., a methanogen isolated from deep marine sediment at the deformation front area near Taiwan.</title>
        <authorList>
            <person name="Weng C.Y."/>
            <person name="Chen S.C."/>
            <person name="Lai M.C."/>
            <person name="Wu S.Y."/>
            <person name="Lin S."/>
            <person name="Yang T.F."/>
            <person name="Chen P.C."/>
        </authorList>
    </citation>
    <scope>NUCLEOTIDE SEQUENCE [LARGE SCALE GENOMIC DNA]</scope>
    <source>
        <strain evidence="1 2">CYW4</strain>
    </source>
</reference>
<dbReference type="SUPFAM" id="SSF52091">
    <property type="entry name" value="SpoIIaa-like"/>
    <property type="match status" value="1"/>
</dbReference>
<gene>
    <name evidence="1" type="ORF">ABH15_00810</name>
</gene>